<evidence type="ECO:0000313" key="2">
    <source>
        <dbReference type="Proteomes" id="UP000829398"/>
    </source>
</evidence>
<dbReference type="EMBL" id="CM039171">
    <property type="protein sequence ID" value="KAH9789482.1"/>
    <property type="molecule type" value="Genomic_DNA"/>
</dbReference>
<evidence type="ECO:0000313" key="1">
    <source>
        <dbReference type="EMBL" id="KAH9789482.1"/>
    </source>
</evidence>
<organism evidence="1 2">
    <name type="scientific">Citrus sinensis</name>
    <name type="common">Sweet orange</name>
    <name type="synonym">Citrus aurantium var. sinensis</name>
    <dbReference type="NCBI Taxonomy" id="2711"/>
    <lineage>
        <taxon>Eukaryota</taxon>
        <taxon>Viridiplantae</taxon>
        <taxon>Streptophyta</taxon>
        <taxon>Embryophyta</taxon>
        <taxon>Tracheophyta</taxon>
        <taxon>Spermatophyta</taxon>
        <taxon>Magnoliopsida</taxon>
        <taxon>eudicotyledons</taxon>
        <taxon>Gunneridae</taxon>
        <taxon>Pentapetalae</taxon>
        <taxon>rosids</taxon>
        <taxon>malvids</taxon>
        <taxon>Sapindales</taxon>
        <taxon>Rutaceae</taxon>
        <taxon>Aurantioideae</taxon>
        <taxon>Citrus</taxon>
    </lineage>
</organism>
<comment type="caution">
    <text evidence="1">The sequence shown here is derived from an EMBL/GenBank/DDBJ whole genome shotgun (WGS) entry which is preliminary data.</text>
</comment>
<name>A0ACB8MUB4_CITSI</name>
<dbReference type="Proteomes" id="UP000829398">
    <property type="component" value="Chromosome 2"/>
</dbReference>
<keyword evidence="2" id="KW-1185">Reference proteome</keyword>
<reference evidence="2" key="1">
    <citation type="journal article" date="2023" name="Hortic. Res.">
        <title>A chromosome-level phased genome enabling allele-level studies in sweet orange: a case study on citrus Huanglongbing tolerance.</title>
        <authorList>
            <person name="Wu B."/>
            <person name="Yu Q."/>
            <person name="Deng Z."/>
            <person name="Duan Y."/>
            <person name="Luo F."/>
            <person name="Gmitter F. Jr."/>
        </authorList>
    </citation>
    <scope>NUCLEOTIDE SEQUENCE [LARGE SCALE GENOMIC DNA]</scope>
    <source>
        <strain evidence="2">cv. Valencia</strain>
    </source>
</reference>
<accession>A0ACB8MUB4</accession>
<protein>
    <submittedName>
        <fullName evidence="1">Beta-myrcene/(E)-beta-ocimene synthase 2</fullName>
    </submittedName>
</protein>
<proteinExistence type="predicted"/>
<sequence length="263" mass="30669">MVLHMLSLSSCSFTKLLHRNQISLGLPRSCHFTPFQVQCLVSAQSSGKSYAKRIEELKADVRAMLDKAVVMDPLHQFELRDALQRLGVSYHFGDEIKKLRNAIYRNNNLQKQESLYDVALEFRLLRQHGYDTATTAKTFCSYLDESGNFKSLLCSDDWKGILSMYEAAYLLVEGENIFYEIRNFTTTYLKEYIKHNKDPYILTLVNHALELPLHWRMQRMETRWFIDAYESGPDINHVLLELAKLDFNMVQAKHQEDLESVSE</sequence>
<gene>
    <name evidence="1" type="ORF">KPL71_003032</name>
</gene>